<keyword evidence="1" id="KW-0732">Signal</keyword>
<evidence type="ECO:0000313" key="2">
    <source>
        <dbReference type="EMBL" id="MBC8542436.1"/>
    </source>
</evidence>
<feature type="signal peptide" evidence="1">
    <location>
        <begin position="1"/>
        <end position="23"/>
    </location>
</feature>
<evidence type="ECO:0000313" key="3">
    <source>
        <dbReference type="Proteomes" id="UP000657006"/>
    </source>
</evidence>
<accession>A0A926I0Z4</accession>
<name>A0A926I0Z4_9FIRM</name>
<evidence type="ECO:0008006" key="4">
    <source>
        <dbReference type="Google" id="ProtNLM"/>
    </source>
</evidence>
<dbReference type="RefSeq" id="WP_177717865.1">
    <property type="nucleotide sequence ID" value="NZ_JACRSQ010000002.1"/>
</dbReference>
<protein>
    <recommendedName>
        <fullName evidence="4">Serine aminopeptidase S33 domain-containing protein</fullName>
    </recommendedName>
</protein>
<dbReference type="SUPFAM" id="SSF53474">
    <property type="entry name" value="alpha/beta-Hydrolases"/>
    <property type="match status" value="1"/>
</dbReference>
<dbReference type="InterPro" id="IPR029058">
    <property type="entry name" value="AB_hydrolase_fold"/>
</dbReference>
<dbReference type="GO" id="GO:0052689">
    <property type="term" value="F:carboxylic ester hydrolase activity"/>
    <property type="evidence" value="ECO:0007669"/>
    <property type="project" value="TreeGrafter"/>
</dbReference>
<sequence length="473" mass="53094">MRKLAKRSVASAVVLLLAVLATACGRVAVGGVAVSQMTEDQKAQAKQNFEQATGVMMDGTYNDLQTMTPVTLKKEDMIDLSPQWEEYESYVAEYGPLTKAKFEEAYVYGTDWVTTGRLTFENGVRELSIKFNKKGQLLDLFFYTPADIDEETYTLPESVEEFDIVLGEDSQYPIDGKLTVPKNAGDMESLAGVVLVGGVGANDMDMSGGNTKAYRDIAWGLAERGIAVLRFNKRVNQYPEAWDLENPIAENLTVDFEIVEDAVKASEYLKGLPYVDADQVYLLGHTTGGILAPRIDQAGGDFAGYIMLATTSRPWYQAAYDQILNYGLAGLTDDQLQIMISMKSDEKKRIEKKLDTMDEEELLEDNLLGMPAIYWKDMNSMDYTQMLIDEQKPVLFLQGEEDYQIIAEVDFEQWKEVMKDCDFAQFKSYPELNHLFVKSEGCYKGSAKEYDIPNHVPEEVMSDIAAFIEENGK</sequence>
<dbReference type="AlphaFoldDB" id="A0A926I0Z4"/>
<reference evidence="2" key="1">
    <citation type="submission" date="2020-08" db="EMBL/GenBank/DDBJ databases">
        <title>Genome public.</title>
        <authorList>
            <person name="Liu C."/>
            <person name="Sun Q."/>
        </authorList>
    </citation>
    <scope>NUCLEOTIDE SEQUENCE</scope>
    <source>
        <strain evidence="2">NSJ-32</strain>
    </source>
</reference>
<dbReference type="EMBL" id="JACRSQ010000002">
    <property type="protein sequence ID" value="MBC8542436.1"/>
    <property type="molecule type" value="Genomic_DNA"/>
</dbReference>
<dbReference type="PANTHER" id="PTHR43265">
    <property type="entry name" value="ESTERASE ESTD"/>
    <property type="match status" value="1"/>
</dbReference>
<gene>
    <name evidence="2" type="ORF">H8730_02595</name>
</gene>
<dbReference type="PROSITE" id="PS51257">
    <property type="entry name" value="PROKAR_LIPOPROTEIN"/>
    <property type="match status" value="1"/>
</dbReference>
<evidence type="ECO:0000256" key="1">
    <source>
        <dbReference type="SAM" id="SignalP"/>
    </source>
</evidence>
<comment type="caution">
    <text evidence="2">The sequence shown here is derived from an EMBL/GenBank/DDBJ whole genome shotgun (WGS) entry which is preliminary data.</text>
</comment>
<proteinExistence type="predicted"/>
<organism evidence="2 3">
    <name type="scientific">Bianquea renquensis</name>
    <dbReference type="NCBI Taxonomy" id="2763661"/>
    <lineage>
        <taxon>Bacteria</taxon>
        <taxon>Bacillati</taxon>
        <taxon>Bacillota</taxon>
        <taxon>Clostridia</taxon>
        <taxon>Eubacteriales</taxon>
        <taxon>Bianqueaceae</taxon>
        <taxon>Bianquea</taxon>
    </lineage>
</organism>
<dbReference type="InterPro" id="IPR053145">
    <property type="entry name" value="AB_hydrolase_Est10"/>
</dbReference>
<dbReference type="Gene3D" id="3.40.50.1820">
    <property type="entry name" value="alpha/beta hydrolase"/>
    <property type="match status" value="1"/>
</dbReference>
<dbReference type="PANTHER" id="PTHR43265:SF1">
    <property type="entry name" value="ESTERASE ESTD"/>
    <property type="match status" value="1"/>
</dbReference>
<feature type="chain" id="PRO_5038360194" description="Serine aminopeptidase S33 domain-containing protein" evidence="1">
    <location>
        <begin position="24"/>
        <end position="473"/>
    </location>
</feature>
<dbReference type="Proteomes" id="UP000657006">
    <property type="component" value="Unassembled WGS sequence"/>
</dbReference>
<keyword evidence="3" id="KW-1185">Reference proteome</keyword>